<dbReference type="InterPro" id="IPR010982">
    <property type="entry name" value="Lambda_DNA-bd_dom_sf"/>
</dbReference>
<dbReference type="Gene3D" id="1.10.260.40">
    <property type="entry name" value="lambda repressor-like DNA-binding domains"/>
    <property type="match status" value="1"/>
</dbReference>
<evidence type="ECO:0000313" key="3">
    <source>
        <dbReference type="Proteomes" id="UP000649955"/>
    </source>
</evidence>
<dbReference type="Pfam" id="PF01381">
    <property type="entry name" value="HTH_3"/>
    <property type="match status" value="1"/>
</dbReference>
<dbReference type="Pfam" id="PF19054">
    <property type="entry name" value="DUF5753"/>
    <property type="match status" value="1"/>
</dbReference>
<keyword evidence="3" id="KW-1185">Reference proteome</keyword>
<sequence length="290" mass="32330">MGHGLPRGRLCPMSPPIATPRARALGFGMKRARQARNLKVRELGRLIDVLPQNISNWESGKRIPKIEEVATILTALRVDAGERTRLLELARNANEPNWLEQHAPPKLATFVEYEQTAAAMSEWATGLMPGLLQTPAYIKALFTSTALPPREIETRVMIRITRREVLTGYPPLEYRALLSESVLRQNIGGPQVMAEQLRHLLSIARARNVSVRIVPGGIGYHPGLYGPFVIFDFHDLPPIVHLEHYRGSGYVYDQNHLADYRAAMQDLSALALGEPESLQLVQGVISELEA</sequence>
<dbReference type="CDD" id="cd00093">
    <property type="entry name" value="HTH_XRE"/>
    <property type="match status" value="1"/>
</dbReference>
<accession>A0ABQ3K3B2</accession>
<organism evidence="2 3">
    <name type="scientific">Amycolatopsis bullii</name>
    <dbReference type="NCBI Taxonomy" id="941987"/>
    <lineage>
        <taxon>Bacteria</taxon>
        <taxon>Bacillati</taxon>
        <taxon>Actinomycetota</taxon>
        <taxon>Actinomycetes</taxon>
        <taxon>Pseudonocardiales</taxon>
        <taxon>Pseudonocardiaceae</taxon>
        <taxon>Amycolatopsis</taxon>
    </lineage>
</organism>
<dbReference type="InterPro" id="IPR001387">
    <property type="entry name" value="Cro/C1-type_HTH"/>
</dbReference>
<evidence type="ECO:0000259" key="1">
    <source>
        <dbReference type="PROSITE" id="PS50943"/>
    </source>
</evidence>
<dbReference type="EMBL" id="BNAW01000004">
    <property type="protein sequence ID" value="GHG00548.1"/>
    <property type="molecule type" value="Genomic_DNA"/>
</dbReference>
<dbReference type="Proteomes" id="UP000649955">
    <property type="component" value="Unassembled WGS sequence"/>
</dbReference>
<feature type="domain" description="HTH cro/C1-type" evidence="1">
    <location>
        <begin position="29"/>
        <end position="83"/>
    </location>
</feature>
<dbReference type="SUPFAM" id="SSF47413">
    <property type="entry name" value="lambda repressor-like DNA-binding domains"/>
    <property type="match status" value="1"/>
</dbReference>
<gene>
    <name evidence="2" type="ORF">GCM10017567_14290</name>
</gene>
<dbReference type="InterPro" id="IPR043917">
    <property type="entry name" value="DUF5753"/>
</dbReference>
<evidence type="ECO:0000313" key="2">
    <source>
        <dbReference type="EMBL" id="GHG00548.1"/>
    </source>
</evidence>
<comment type="caution">
    <text evidence="2">The sequence shown here is derived from an EMBL/GenBank/DDBJ whole genome shotgun (WGS) entry which is preliminary data.</text>
</comment>
<name>A0ABQ3K3B2_9PSEU</name>
<dbReference type="PROSITE" id="PS50943">
    <property type="entry name" value="HTH_CROC1"/>
    <property type="match status" value="1"/>
</dbReference>
<proteinExistence type="predicted"/>
<protein>
    <submittedName>
        <fullName evidence="2">Transcriptional regulator</fullName>
    </submittedName>
</protein>
<reference evidence="3" key="1">
    <citation type="journal article" date="2019" name="Int. J. Syst. Evol. Microbiol.">
        <title>The Global Catalogue of Microorganisms (GCM) 10K type strain sequencing project: providing services to taxonomists for standard genome sequencing and annotation.</title>
        <authorList>
            <consortium name="The Broad Institute Genomics Platform"/>
            <consortium name="The Broad Institute Genome Sequencing Center for Infectious Disease"/>
            <person name="Wu L."/>
            <person name="Ma J."/>
        </authorList>
    </citation>
    <scope>NUCLEOTIDE SEQUENCE [LARGE SCALE GENOMIC DNA]</scope>
    <source>
        <strain evidence="3">CGMCC 4.7680</strain>
    </source>
</reference>
<dbReference type="SMART" id="SM00530">
    <property type="entry name" value="HTH_XRE"/>
    <property type="match status" value="1"/>
</dbReference>